<organism evidence="2 3">
    <name type="scientific">Comamonas jiangduensis</name>
    <dbReference type="NCBI Taxonomy" id="1194168"/>
    <lineage>
        <taxon>Bacteria</taxon>
        <taxon>Pseudomonadati</taxon>
        <taxon>Pseudomonadota</taxon>
        <taxon>Betaproteobacteria</taxon>
        <taxon>Burkholderiales</taxon>
        <taxon>Comamonadaceae</taxon>
        <taxon>Comamonas</taxon>
    </lineage>
</organism>
<dbReference type="InterPro" id="IPR012912">
    <property type="entry name" value="Plasmid_pRiA4b_Orf3-like"/>
</dbReference>
<dbReference type="InterPro" id="IPR024047">
    <property type="entry name" value="MM3350-like_sf"/>
</dbReference>
<protein>
    <submittedName>
        <fullName evidence="2">Plasmid pRiA4b ORF-3 family protein</fullName>
    </submittedName>
</protein>
<dbReference type="Gene3D" id="3.10.290.30">
    <property type="entry name" value="MM3350-like"/>
    <property type="match status" value="1"/>
</dbReference>
<gene>
    <name evidence="2" type="ORF">ACBP88_07955</name>
</gene>
<comment type="caution">
    <text evidence="2">The sequence shown here is derived from an EMBL/GenBank/DDBJ whole genome shotgun (WGS) entry which is preliminary data.</text>
</comment>
<sequence>MPKTPNSYQLHIQLCDTKPAIWRRLVVAESITLAQLHRAIQAVMGWQNRHLYEFEIAGQRYGQPDADQPDDPTMDARRYTLGQLLQGQALAVRYLYDFGDGWLHRIKLESVAPIASPAALHSLPMCMGGRNACPPEDCGGPAGFADLLAALQDAAHPGHQAARAQAAHFDAKHFDLQRAQARVHSLALLRANAPVSAPRAETALA</sequence>
<dbReference type="SUPFAM" id="SSF159941">
    <property type="entry name" value="MM3350-like"/>
    <property type="match status" value="1"/>
</dbReference>
<accession>A0ABV4IC23</accession>
<dbReference type="Pfam" id="PF07929">
    <property type="entry name" value="PRiA4_ORF3"/>
    <property type="match status" value="1"/>
</dbReference>
<reference evidence="2 3" key="1">
    <citation type="submission" date="2024-08" db="EMBL/GenBank/DDBJ databases">
        <authorList>
            <person name="Feng Z."/>
            <person name="Ronholm J."/>
        </authorList>
    </citation>
    <scope>NUCLEOTIDE SEQUENCE [LARGE SCALE GENOMIC DNA]</scope>
    <source>
        <strain evidence="2 3">4-AB0-8</strain>
    </source>
</reference>
<proteinExistence type="predicted"/>
<evidence type="ECO:0000259" key="1">
    <source>
        <dbReference type="Pfam" id="PF07929"/>
    </source>
</evidence>
<name>A0ABV4IC23_9BURK</name>
<feature type="domain" description="Plasmid pRiA4b Orf3-like" evidence="1">
    <location>
        <begin position="7"/>
        <end position="177"/>
    </location>
</feature>
<dbReference type="RefSeq" id="WP_370891743.1">
    <property type="nucleotide sequence ID" value="NZ_JBGJLR010000006.1"/>
</dbReference>
<dbReference type="PANTHER" id="PTHR41878:SF1">
    <property type="entry name" value="TNPR PROTEIN"/>
    <property type="match status" value="1"/>
</dbReference>
<keyword evidence="3" id="KW-1185">Reference proteome</keyword>
<dbReference type="Proteomes" id="UP001567350">
    <property type="component" value="Unassembled WGS sequence"/>
</dbReference>
<dbReference type="EMBL" id="JBGJLR010000006">
    <property type="protein sequence ID" value="MEZ2739399.1"/>
    <property type="molecule type" value="Genomic_DNA"/>
</dbReference>
<dbReference type="PANTHER" id="PTHR41878">
    <property type="entry name" value="LEXA REPRESSOR-RELATED"/>
    <property type="match status" value="1"/>
</dbReference>
<evidence type="ECO:0000313" key="2">
    <source>
        <dbReference type="EMBL" id="MEZ2739399.1"/>
    </source>
</evidence>
<evidence type="ECO:0000313" key="3">
    <source>
        <dbReference type="Proteomes" id="UP001567350"/>
    </source>
</evidence>